<evidence type="ECO:0000256" key="1">
    <source>
        <dbReference type="SAM" id="MobiDB-lite"/>
    </source>
</evidence>
<evidence type="ECO:0000313" key="2">
    <source>
        <dbReference type="EMBL" id="KAH3703849.1"/>
    </source>
</evidence>
<sequence length="64" mass="7067">MSQPPHTPKTGASKLLLSHTNEPHYGGGTKRNTNTTCLIQGQYFNETLMMKKIESIWNASSVSC</sequence>
<proteinExistence type="predicted"/>
<evidence type="ECO:0000313" key="3">
    <source>
        <dbReference type="Proteomes" id="UP000828390"/>
    </source>
</evidence>
<reference evidence="2" key="1">
    <citation type="journal article" date="2019" name="bioRxiv">
        <title>The Genome of the Zebra Mussel, Dreissena polymorpha: A Resource for Invasive Species Research.</title>
        <authorList>
            <person name="McCartney M.A."/>
            <person name="Auch B."/>
            <person name="Kono T."/>
            <person name="Mallez S."/>
            <person name="Zhang Y."/>
            <person name="Obille A."/>
            <person name="Becker A."/>
            <person name="Abrahante J.E."/>
            <person name="Garbe J."/>
            <person name="Badalamenti J.P."/>
            <person name="Herman A."/>
            <person name="Mangelson H."/>
            <person name="Liachko I."/>
            <person name="Sullivan S."/>
            <person name="Sone E.D."/>
            <person name="Koren S."/>
            <person name="Silverstein K.A.T."/>
            <person name="Beckman K.B."/>
            <person name="Gohl D.M."/>
        </authorList>
    </citation>
    <scope>NUCLEOTIDE SEQUENCE</scope>
    <source>
        <strain evidence="2">Duluth1</strain>
        <tissue evidence="2">Whole animal</tissue>
    </source>
</reference>
<name>A0A9D4BPJ9_DREPO</name>
<reference evidence="2" key="2">
    <citation type="submission" date="2020-11" db="EMBL/GenBank/DDBJ databases">
        <authorList>
            <person name="McCartney M.A."/>
            <person name="Auch B."/>
            <person name="Kono T."/>
            <person name="Mallez S."/>
            <person name="Becker A."/>
            <person name="Gohl D.M."/>
            <person name="Silverstein K.A.T."/>
            <person name="Koren S."/>
            <person name="Bechman K.B."/>
            <person name="Herman A."/>
            <person name="Abrahante J.E."/>
            <person name="Garbe J."/>
        </authorList>
    </citation>
    <scope>NUCLEOTIDE SEQUENCE</scope>
    <source>
        <strain evidence="2">Duluth1</strain>
        <tissue evidence="2">Whole animal</tissue>
    </source>
</reference>
<organism evidence="2 3">
    <name type="scientific">Dreissena polymorpha</name>
    <name type="common">Zebra mussel</name>
    <name type="synonym">Mytilus polymorpha</name>
    <dbReference type="NCBI Taxonomy" id="45954"/>
    <lineage>
        <taxon>Eukaryota</taxon>
        <taxon>Metazoa</taxon>
        <taxon>Spiralia</taxon>
        <taxon>Lophotrochozoa</taxon>
        <taxon>Mollusca</taxon>
        <taxon>Bivalvia</taxon>
        <taxon>Autobranchia</taxon>
        <taxon>Heteroconchia</taxon>
        <taxon>Euheterodonta</taxon>
        <taxon>Imparidentia</taxon>
        <taxon>Neoheterodontei</taxon>
        <taxon>Myida</taxon>
        <taxon>Dreissenoidea</taxon>
        <taxon>Dreissenidae</taxon>
        <taxon>Dreissena</taxon>
    </lineage>
</organism>
<protein>
    <submittedName>
        <fullName evidence="2">Uncharacterized protein</fullName>
    </submittedName>
</protein>
<comment type="caution">
    <text evidence="2">The sequence shown here is derived from an EMBL/GenBank/DDBJ whole genome shotgun (WGS) entry which is preliminary data.</text>
</comment>
<keyword evidence="3" id="KW-1185">Reference proteome</keyword>
<gene>
    <name evidence="2" type="ORF">DPMN_078896</name>
</gene>
<dbReference type="Proteomes" id="UP000828390">
    <property type="component" value="Unassembled WGS sequence"/>
</dbReference>
<dbReference type="EMBL" id="JAIWYP010000015">
    <property type="protein sequence ID" value="KAH3703849.1"/>
    <property type="molecule type" value="Genomic_DNA"/>
</dbReference>
<dbReference type="AlphaFoldDB" id="A0A9D4BPJ9"/>
<feature type="region of interest" description="Disordered" evidence="1">
    <location>
        <begin position="1"/>
        <end position="32"/>
    </location>
</feature>
<accession>A0A9D4BPJ9</accession>